<accession>A0AAV6UH08</accession>
<name>A0AAV6UH08_9ARAC</name>
<dbReference type="AlphaFoldDB" id="A0AAV6UH08"/>
<keyword evidence="3" id="KW-1185">Reference proteome</keyword>
<feature type="region of interest" description="Disordered" evidence="1">
    <location>
        <begin position="76"/>
        <end position="107"/>
    </location>
</feature>
<reference evidence="2 3" key="1">
    <citation type="journal article" date="2022" name="Nat. Ecol. Evol.">
        <title>A masculinizing supergene underlies an exaggerated male reproductive morph in a spider.</title>
        <authorList>
            <person name="Hendrickx F."/>
            <person name="De Corte Z."/>
            <person name="Sonet G."/>
            <person name="Van Belleghem S.M."/>
            <person name="Kostlbacher S."/>
            <person name="Vangestel C."/>
        </authorList>
    </citation>
    <scope>NUCLEOTIDE SEQUENCE [LARGE SCALE GENOMIC DNA]</scope>
    <source>
        <strain evidence="2">W744_W776</strain>
    </source>
</reference>
<organism evidence="2 3">
    <name type="scientific">Oedothorax gibbosus</name>
    <dbReference type="NCBI Taxonomy" id="931172"/>
    <lineage>
        <taxon>Eukaryota</taxon>
        <taxon>Metazoa</taxon>
        <taxon>Ecdysozoa</taxon>
        <taxon>Arthropoda</taxon>
        <taxon>Chelicerata</taxon>
        <taxon>Arachnida</taxon>
        <taxon>Araneae</taxon>
        <taxon>Araneomorphae</taxon>
        <taxon>Entelegynae</taxon>
        <taxon>Araneoidea</taxon>
        <taxon>Linyphiidae</taxon>
        <taxon>Erigoninae</taxon>
        <taxon>Oedothorax</taxon>
    </lineage>
</organism>
<evidence type="ECO:0000313" key="3">
    <source>
        <dbReference type="Proteomes" id="UP000827092"/>
    </source>
</evidence>
<evidence type="ECO:0000256" key="1">
    <source>
        <dbReference type="SAM" id="MobiDB-lite"/>
    </source>
</evidence>
<dbReference type="Proteomes" id="UP000827092">
    <property type="component" value="Unassembled WGS sequence"/>
</dbReference>
<protein>
    <submittedName>
        <fullName evidence="2">Uncharacterized protein</fullName>
    </submittedName>
</protein>
<dbReference type="EMBL" id="JAFNEN010000420">
    <property type="protein sequence ID" value="KAG8183344.1"/>
    <property type="molecule type" value="Genomic_DNA"/>
</dbReference>
<comment type="caution">
    <text evidence="2">The sequence shown here is derived from an EMBL/GenBank/DDBJ whole genome shotgun (WGS) entry which is preliminary data.</text>
</comment>
<gene>
    <name evidence="2" type="ORF">JTE90_013035</name>
</gene>
<proteinExistence type="predicted"/>
<sequence>MFLTKYTIPSNTASLFHSILRTTGIPQHTEQKNIFKRILIPTGGIFRIRRLPPPFKRGSSYNGIWGPEATHYSGNILHGGNHHSSSESESEAPCTMGQMRGRPRWGA</sequence>
<evidence type="ECO:0000313" key="2">
    <source>
        <dbReference type="EMBL" id="KAG8183344.1"/>
    </source>
</evidence>